<protein>
    <submittedName>
        <fullName evidence="2">Uncharacterized protein</fullName>
    </submittedName>
</protein>
<dbReference type="Proteomes" id="UP000590740">
    <property type="component" value="Unassembled WGS sequence"/>
</dbReference>
<keyword evidence="3" id="KW-1185">Reference proteome</keyword>
<evidence type="ECO:0000256" key="1">
    <source>
        <dbReference type="SAM" id="SignalP"/>
    </source>
</evidence>
<dbReference type="EMBL" id="JACHIG010000006">
    <property type="protein sequence ID" value="MBB5033467.1"/>
    <property type="molecule type" value="Genomic_DNA"/>
</dbReference>
<gene>
    <name evidence="2" type="ORF">HNQ65_003055</name>
</gene>
<reference evidence="2 3" key="1">
    <citation type="submission" date="2020-08" db="EMBL/GenBank/DDBJ databases">
        <title>Genomic Encyclopedia of Type Strains, Phase IV (KMG-IV): sequencing the most valuable type-strain genomes for metagenomic binning, comparative biology and taxonomic classification.</title>
        <authorList>
            <person name="Goeker M."/>
        </authorList>
    </citation>
    <scope>NUCLEOTIDE SEQUENCE [LARGE SCALE GENOMIC DNA]</scope>
    <source>
        <strain evidence="2 3">DSM 12252</strain>
    </source>
</reference>
<dbReference type="NCBIfam" id="NF040466">
    <property type="entry name" value="ydjY_domain"/>
    <property type="match status" value="1"/>
</dbReference>
<dbReference type="AlphaFoldDB" id="A0A7W8DKT2"/>
<organism evidence="2 3">
    <name type="scientific">Prosthecobacter vanneervenii</name>
    <dbReference type="NCBI Taxonomy" id="48466"/>
    <lineage>
        <taxon>Bacteria</taxon>
        <taxon>Pseudomonadati</taxon>
        <taxon>Verrucomicrobiota</taxon>
        <taxon>Verrucomicrobiia</taxon>
        <taxon>Verrucomicrobiales</taxon>
        <taxon>Verrucomicrobiaceae</taxon>
        <taxon>Prosthecobacter</taxon>
    </lineage>
</organism>
<accession>A0A7W8DKT2</accession>
<keyword evidence="1" id="KW-0732">Signal</keyword>
<feature type="signal peptide" evidence="1">
    <location>
        <begin position="1"/>
        <end position="23"/>
    </location>
</feature>
<proteinExistence type="predicted"/>
<comment type="caution">
    <text evidence="2">The sequence shown here is derived from an EMBL/GenBank/DDBJ whole genome shotgun (WGS) entry which is preliminary data.</text>
</comment>
<name>A0A7W8DKT2_9BACT</name>
<sequence length="262" mass="28721">MIAAPIRLRTPSPAMLRSLAATALVLIALADLRAQDAAPKPDAKAQLEEAQKLVKQVSPGVFDLNGIQITAATRELRIPCSILHQKLPIEYALCHEAGEKVHETILETKVRPIQIQLALLLANYQPGTLGILEKLDPKEERPYKAKDTEPKTPGANRLAIHVEWKDGDKIKKVPLSDFIQDIEKRKTPDDLDTWIFNGSLIDEGGFAAETTGSIISTYVDRSAIINSAAKGNQRDDLWISMPSNIPAEETKVTLIITPAATK</sequence>
<evidence type="ECO:0000313" key="2">
    <source>
        <dbReference type="EMBL" id="MBB5033467.1"/>
    </source>
</evidence>
<evidence type="ECO:0000313" key="3">
    <source>
        <dbReference type="Proteomes" id="UP000590740"/>
    </source>
</evidence>
<dbReference type="RefSeq" id="WP_184340393.1">
    <property type="nucleotide sequence ID" value="NZ_JACHIG010000006.1"/>
</dbReference>
<feature type="chain" id="PRO_5030876590" evidence="1">
    <location>
        <begin position="24"/>
        <end position="262"/>
    </location>
</feature>
<dbReference type="InterPro" id="IPR047750">
    <property type="entry name" value="YdjY-like"/>
</dbReference>